<dbReference type="InterPro" id="IPR013324">
    <property type="entry name" value="RNA_pol_sigma_r3/r4-like"/>
</dbReference>
<keyword evidence="5" id="KW-0804">Transcription</keyword>
<dbReference type="Proteomes" id="UP000204221">
    <property type="component" value="Chromosome"/>
</dbReference>
<dbReference type="SUPFAM" id="SSF88659">
    <property type="entry name" value="Sigma3 and sigma4 domains of RNA polymerase sigma factors"/>
    <property type="match status" value="1"/>
</dbReference>
<reference evidence="6 7" key="1">
    <citation type="submission" date="2017-07" db="EMBL/GenBank/DDBJ databases">
        <title>Complete genome sequence of Actinoalloteichus hoggarensis DSM 45943, type strain of Actinoalloteichus hoggarensis.</title>
        <authorList>
            <person name="Ruckert C."/>
            <person name="Nouioui I."/>
            <person name="Willmese J."/>
            <person name="van Wezel G."/>
            <person name="Klenk H.-P."/>
            <person name="Kalinowski J."/>
            <person name="Zotchev S.B."/>
        </authorList>
    </citation>
    <scope>NUCLEOTIDE SEQUENCE [LARGE SCALE GENOMIC DNA]</scope>
    <source>
        <strain evidence="6 7">DSM 45943</strain>
    </source>
</reference>
<dbReference type="GO" id="GO:0006352">
    <property type="term" value="P:DNA-templated transcription initiation"/>
    <property type="evidence" value="ECO:0007669"/>
    <property type="project" value="InterPro"/>
</dbReference>
<dbReference type="InterPro" id="IPR014284">
    <property type="entry name" value="RNA_pol_sigma-70_dom"/>
</dbReference>
<evidence type="ECO:0000256" key="4">
    <source>
        <dbReference type="ARBA" id="ARBA00023082"/>
    </source>
</evidence>
<dbReference type="KEGG" id="ahg:AHOG_15750"/>
<organism evidence="6 7">
    <name type="scientific">Actinoalloteichus hoggarensis</name>
    <dbReference type="NCBI Taxonomy" id="1470176"/>
    <lineage>
        <taxon>Bacteria</taxon>
        <taxon>Bacillati</taxon>
        <taxon>Actinomycetota</taxon>
        <taxon>Actinomycetes</taxon>
        <taxon>Pseudonocardiales</taxon>
        <taxon>Pseudonocardiaceae</taxon>
        <taxon>Actinoalloteichus</taxon>
    </lineage>
</organism>
<dbReference type="Gene3D" id="1.10.1740.10">
    <property type="match status" value="1"/>
</dbReference>
<comment type="similarity">
    <text evidence="1">Belongs to the sigma-70 factor family. ECF subfamily.</text>
</comment>
<dbReference type="PANTHER" id="PTHR30173">
    <property type="entry name" value="SIGMA 19 FACTOR"/>
    <property type="match status" value="1"/>
</dbReference>
<dbReference type="InterPro" id="IPR013249">
    <property type="entry name" value="RNA_pol_sigma70_r4_t2"/>
</dbReference>
<accession>A0A221W542</accession>
<comment type="subunit">
    <text evidence="2">Interacts transiently with the RNA polymerase catalytic core formed by RpoA, RpoB, RpoC and RpoZ (2 alpha, 1 beta, 1 beta' and 1 omega subunit) to form the RNA polymerase holoenzyme that can initiate transcription.</text>
</comment>
<dbReference type="InterPro" id="IPR032710">
    <property type="entry name" value="NTF2-like_dom_sf"/>
</dbReference>
<dbReference type="InterPro" id="IPR052704">
    <property type="entry name" value="ECF_Sigma-70_Domain"/>
</dbReference>
<keyword evidence="4" id="KW-0731">Sigma factor</keyword>
<name>A0A221W542_9PSEU</name>
<sequence length="296" mass="31906">MNERDTAARLFEAHRSQLRAVAYRMLGSTTEAEDAVQETWVRFDRADTAAVDNLGGWLTRVVARVSLDMLRSRRARRERPVGWPPAEAGGPAEDDPGAADPEHEAVLADSVSRALLVVLETLTPGERIAFVLHDGFAVSFAEIGALLDRSPDAAKKLAQRARRKVRGDRRPDVGSADLARHRRVVDAFVAAVRGGDLNGLLTVLHPDVVRRVDGVGLPAGVPAVVRGAREVIAEARLFAGRAARARPVLVDGAPGAVVTGGDGLELALTFLIDGDLITEFHVITDPDRLRRLRLGD</sequence>
<evidence type="ECO:0000256" key="3">
    <source>
        <dbReference type="ARBA" id="ARBA00023015"/>
    </source>
</evidence>
<dbReference type="NCBIfam" id="TIGR02937">
    <property type="entry name" value="sigma70-ECF"/>
    <property type="match status" value="1"/>
</dbReference>
<dbReference type="InterPro" id="IPR013325">
    <property type="entry name" value="RNA_pol_sigma_r2"/>
</dbReference>
<dbReference type="Gene3D" id="1.10.10.10">
    <property type="entry name" value="Winged helix-like DNA-binding domain superfamily/Winged helix DNA-binding domain"/>
    <property type="match status" value="1"/>
</dbReference>
<dbReference type="InterPro" id="IPR036388">
    <property type="entry name" value="WH-like_DNA-bd_sf"/>
</dbReference>
<evidence type="ECO:0000256" key="2">
    <source>
        <dbReference type="ARBA" id="ARBA00011344"/>
    </source>
</evidence>
<evidence type="ECO:0000256" key="5">
    <source>
        <dbReference type="ARBA" id="ARBA00023163"/>
    </source>
</evidence>
<dbReference type="SUPFAM" id="SSF54427">
    <property type="entry name" value="NTF2-like"/>
    <property type="match status" value="1"/>
</dbReference>
<keyword evidence="3" id="KW-0805">Transcription regulation</keyword>
<dbReference type="AlphaFoldDB" id="A0A221W542"/>
<gene>
    <name evidence="6" type="primary">sigJ6</name>
    <name evidence="6" type="ORF">AHOG_15750</name>
</gene>
<dbReference type="GO" id="GO:0003677">
    <property type="term" value="F:DNA binding"/>
    <property type="evidence" value="ECO:0007669"/>
    <property type="project" value="InterPro"/>
</dbReference>
<keyword evidence="7" id="KW-1185">Reference proteome</keyword>
<dbReference type="Pfam" id="PF08281">
    <property type="entry name" value="Sigma70_r4_2"/>
    <property type="match status" value="1"/>
</dbReference>
<dbReference type="Pfam" id="PF04542">
    <property type="entry name" value="Sigma70_r2"/>
    <property type="match status" value="1"/>
</dbReference>
<evidence type="ECO:0000313" key="6">
    <source>
        <dbReference type="EMBL" id="ASO20776.1"/>
    </source>
</evidence>
<dbReference type="RefSeq" id="WP_093942058.1">
    <property type="nucleotide sequence ID" value="NZ_CP022521.1"/>
</dbReference>
<dbReference type="EMBL" id="CP022521">
    <property type="protein sequence ID" value="ASO20776.1"/>
    <property type="molecule type" value="Genomic_DNA"/>
</dbReference>
<proteinExistence type="inferred from homology"/>
<dbReference type="Gene3D" id="3.10.450.50">
    <property type="match status" value="1"/>
</dbReference>
<dbReference type="SUPFAM" id="SSF88946">
    <property type="entry name" value="Sigma2 domain of RNA polymerase sigma factors"/>
    <property type="match status" value="1"/>
</dbReference>
<protein>
    <submittedName>
        <fullName evidence="6">ECF RNA polymerase sigma factor SigJ</fullName>
    </submittedName>
</protein>
<evidence type="ECO:0000313" key="7">
    <source>
        <dbReference type="Proteomes" id="UP000204221"/>
    </source>
</evidence>
<dbReference type="OrthoDB" id="3211555at2"/>
<dbReference type="GO" id="GO:0016987">
    <property type="term" value="F:sigma factor activity"/>
    <property type="evidence" value="ECO:0007669"/>
    <property type="project" value="UniProtKB-KW"/>
</dbReference>
<evidence type="ECO:0000256" key="1">
    <source>
        <dbReference type="ARBA" id="ARBA00010641"/>
    </source>
</evidence>
<dbReference type="InterPro" id="IPR007627">
    <property type="entry name" value="RNA_pol_sigma70_r2"/>
</dbReference>
<dbReference type="PANTHER" id="PTHR30173:SF43">
    <property type="entry name" value="ECF RNA POLYMERASE SIGMA FACTOR SIGI-RELATED"/>
    <property type="match status" value="1"/>
</dbReference>